<dbReference type="PROSITE" id="PS51257">
    <property type="entry name" value="PROKAR_LIPOPROTEIN"/>
    <property type="match status" value="1"/>
</dbReference>
<proteinExistence type="predicted"/>
<sequence length="220" mass="23705">MLKSIVKRRVAVLVACVLLAGCGSADPVAYRGIASSAQLQPNPHDDSGRVPFRYSTQVNWRTYTKIIVDPVTVYRGPDHQFDDMSEADKTTLADYMRSQFSEKLATRFQVTNDPGPDTLRLKLTLTGAVATTQVVGTFTHLDLAGNLYNGVQAVRGREGMVAGSVVYAVEIYDSASSRLLSAYVSKQYPGAMNIGASFGSLAAAKTGLEKGAEALTEQFK</sequence>
<evidence type="ECO:0000313" key="2">
    <source>
        <dbReference type="EMBL" id="PKU22011.1"/>
    </source>
</evidence>
<dbReference type="Proteomes" id="UP000233293">
    <property type="component" value="Unassembled WGS sequence"/>
</dbReference>
<feature type="chain" id="PRO_5014639153" evidence="1">
    <location>
        <begin position="26"/>
        <end position="220"/>
    </location>
</feature>
<comment type="caution">
    <text evidence="2">The sequence shown here is derived from an EMBL/GenBank/DDBJ whole genome shotgun (WGS) entry which is preliminary data.</text>
</comment>
<dbReference type="InterPro" id="IPR021747">
    <property type="entry name" value="DUF3313"/>
</dbReference>
<keyword evidence="1" id="KW-0732">Signal</keyword>
<keyword evidence="3" id="KW-1185">Reference proteome</keyword>
<dbReference type="OrthoDB" id="7585546at2"/>
<reference evidence="3" key="1">
    <citation type="submission" date="2017-12" db="EMBL/GenBank/DDBJ databases">
        <title>Draft genome sequence of Telmatospirillum siberiense 26-4b1T, an acidotolerant peatland alphaproteobacterium potentially involved in sulfur cycling.</title>
        <authorList>
            <person name="Hausmann B."/>
            <person name="Pjevac P."/>
            <person name="Schreck K."/>
            <person name="Herbold C.W."/>
            <person name="Daims H."/>
            <person name="Wagner M."/>
            <person name="Pester M."/>
            <person name="Loy A."/>
        </authorList>
    </citation>
    <scope>NUCLEOTIDE SEQUENCE [LARGE SCALE GENOMIC DNA]</scope>
    <source>
        <strain evidence="3">26-4b1</strain>
    </source>
</reference>
<dbReference type="Pfam" id="PF11769">
    <property type="entry name" value="DUF3313"/>
    <property type="match status" value="1"/>
</dbReference>
<dbReference type="RefSeq" id="WP_101253125.1">
    <property type="nucleotide sequence ID" value="NZ_PIUM01000039.1"/>
</dbReference>
<evidence type="ECO:0000313" key="3">
    <source>
        <dbReference type="Proteomes" id="UP000233293"/>
    </source>
</evidence>
<name>A0A2N3PNM5_9PROT</name>
<evidence type="ECO:0000256" key="1">
    <source>
        <dbReference type="SAM" id="SignalP"/>
    </source>
</evidence>
<dbReference type="AlphaFoldDB" id="A0A2N3PNM5"/>
<gene>
    <name evidence="2" type="ORF">CWS72_23665</name>
</gene>
<accession>A0A2N3PNM5</accession>
<protein>
    <submittedName>
        <fullName evidence="2">DUF3313 domain-containing protein</fullName>
    </submittedName>
</protein>
<organism evidence="2 3">
    <name type="scientific">Telmatospirillum siberiense</name>
    <dbReference type="NCBI Taxonomy" id="382514"/>
    <lineage>
        <taxon>Bacteria</taxon>
        <taxon>Pseudomonadati</taxon>
        <taxon>Pseudomonadota</taxon>
        <taxon>Alphaproteobacteria</taxon>
        <taxon>Rhodospirillales</taxon>
        <taxon>Rhodospirillaceae</taxon>
        <taxon>Telmatospirillum</taxon>
    </lineage>
</organism>
<feature type="signal peptide" evidence="1">
    <location>
        <begin position="1"/>
        <end position="25"/>
    </location>
</feature>
<dbReference type="EMBL" id="PIUM01000039">
    <property type="protein sequence ID" value="PKU22011.1"/>
    <property type="molecule type" value="Genomic_DNA"/>
</dbReference>